<proteinExistence type="predicted"/>
<evidence type="ECO:0000313" key="8">
    <source>
        <dbReference type="Proteomes" id="UP000604825"/>
    </source>
</evidence>
<protein>
    <recommendedName>
        <fullName evidence="9">Leucine-rich repeat-containing N-terminal plant-type domain-containing protein</fullName>
    </recommendedName>
</protein>
<gene>
    <name evidence="7" type="ORF">NCGR_LOCUS58344</name>
</gene>
<dbReference type="InterPro" id="IPR016135">
    <property type="entry name" value="UBQ-conjugating_enzyme/RWD"/>
</dbReference>
<keyword evidence="1" id="KW-0433">Leucine-rich repeat</keyword>
<dbReference type="Proteomes" id="UP000604825">
    <property type="component" value="Unassembled WGS sequence"/>
</dbReference>
<feature type="domain" description="Leucine-rich repeat-containing N-terminal plant-type" evidence="6">
    <location>
        <begin position="136"/>
        <end position="172"/>
    </location>
</feature>
<reference evidence="7" key="1">
    <citation type="submission" date="2020-10" db="EMBL/GenBank/DDBJ databases">
        <authorList>
            <person name="Han B."/>
            <person name="Lu T."/>
            <person name="Zhao Q."/>
            <person name="Huang X."/>
            <person name="Zhao Y."/>
        </authorList>
    </citation>
    <scope>NUCLEOTIDE SEQUENCE</scope>
</reference>
<accession>A0A811S0C9</accession>
<sequence length="202" mass="23086">MKVTPLNSCARIRFFTNLACRCFHIIVMIFIGAVCNKITQFELLTDSHLYFFAKLIGKGWRPAIPVKQVLIGIQDLLDQPNPADPARYITFLSRILQNIRGVLDCKRSSIPLWSENFALFSSSMLSPAASLLGTKQIDSLLEFKRAIGLDPQQALVSWNDSTHFCNWEGVMCKTRSRRVTNFNLANLRFRRANICFTWKPNI</sequence>
<dbReference type="OrthoDB" id="687555at2759"/>
<dbReference type="Gene3D" id="3.80.10.10">
    <property type="entry name" value="Ribonuclease Inhibitor"/>
    <property type="match status" value="1"/>
</dbReference>
<keyword evidence="3" id="KW-0677">Repeat</keyword>
<dbReference type="InterPro" id="IPR000608">
    <property type="entry name" value="UBC"/>
</dbReference>
<dbReference type="AlphaFoldDB" id="A0A811S0C9"/>
<name>A0A811S0C9_9POAL</name>
<evidence type="ECO:0000259" key="5">
    <source>
        <dbReference type="Pfam" id="PF00179"/>
    </source>
</evidence>
<evidence type="ECO:0000256" key="2">
    <source>
        <dbReference type="ARBA" id="ARBA00022729"/>
    </source>
</evidence>
<dbReference type="PANTHER" id="PTHR48060">
    <property type="entry name" value="DNA DAMAGE-REPAIR/TOLERATION PROTEIN DRT100"/>
    <property type="match status" value="1"/>
</dbReference>
<evidence type="ECO:0000256" key="4">
    <source>
        <dbReference type="SAM" id="Phobius"/>
    </source>
</evidence>
<evidence type="ECO:0000256" key="1">
    <source>
        <dbReference type="ARBA" id="ARBA00022614"/>
    </source>
</evidence>
<dbReference type="Pfam" id="PF00179">
    <property type="entry name" value="UQ_con"/>
    <property type="match status" value="1"/>
</dbReference>
<dbReference type="InterPro" id="IPR053211">
    <property type="entry name" value="DNA_repair-toleration"/>
</dbReference>
<keyword evidence="2" id="KW-0732">Signal</keyword>
<dbReference type="Gene3D" id="3.10.110.10">
    <property type="entry name" value="Ubiquitin Conjugating Enzyme"/>
    <property type="match status" value="1"/>
</dbReference>
<evidence type="ECO:0000259" key="6">
    <source>
        <dbReference type="Pfam" id="PF08263"/>
    </source>
</evidence>
<evidence type="ECO:0008006" key="9">
    <source>
        <dbReference type="Google" id="ProtNLM"/>
    </source>
</evidence>
<dbReference type="EMBL" id="CAJGYO010000017">
    <property type="protein sequence ID" value="CAD6334246.1"/>
    <property type="molecule type" value="Genomic_DNA"/>
</dbReference>
<keyword evidence="8" id="KW-1185">Reference proteome</keyword>
<organism evidence="7 8">
    <name type="scientific">Miscanthus lutarioriparius</name>
    <dbReference type="NCBI Taxonomy" id="422564"/>
    <lineage>
        <taxon>Eukaryota</taxon>
        <taxon>Viridiplantae</taxon>
        <taxon>Streptophyta</taxon>
        <taxon>Embryophyta</taxon>
        <taxon>Tracheophyta</taxon>
        <taxon>Spermatophyta</taxon>
        <taxon>Magnoliopsida</taxon>
        <taxon>Liliopsida</taxon>
        <taxon>Poales</taxon>
        <taxon>Poaceae</taxon>
        <taxon>PACMAD clade</taxon>
        <taxon>Panicoideae</taxon>
        <taxon>Andropogonodae</taxon>
        <taxon>Andropogoneae</taxon>
        <taxon>Saccharinae</taxon>
        <taxon>Miscanthus</taxon>
    </lineage>
</organism>
<dbReference type="InterPro" id="IPR032675">
    <property type="entry name" value="LRR_dom_sf"/>
</dbReference>
<dbReference type="SUPFAM" id="SSF54495">
    <property type="entry name" value="UBC-like"/>
    <property type="match status" value="1"/>
</dbReference>
<dbReference type="PANTHER" id="PTHR48060:SF21">
    <property type="entry name" value="L DOMAIN-LIKE PROTEIN"/>
    <property type="match status" value="1"/>
</dbReference>
<feature type="transmembrane region" description="Helical" evidence="4">
    <location>
        <begin position="12"/>
        <end position="34"/>
    </location>
</feature>
<keyword evidence="4" id="KW-0812">Transmembrane</keyword>
<evidence type="ECO:0000256" key="3">
    <source>
        <dbReference type="ARBA" id="ARBA00022737"/>
    </source>
</evidence>
<keyword evidence="4" id="KW-1133">Transmembrane helix</keyword>
<dbReference type="InterPro" id="IPR013210">
    <property type="entry name" value="LRR_N_plant-typ"/>
</dbReference>
<feature type="domain" description="UBC core" evidence="5">
    <location>
        <begin position="11"/>
        <end position="87"/>
    </location>
</feature>
<dbReference type="Pfam" id="PF08263">
    <property type="entry name" value="LRRNT_2"/>
    <property type="match status" value="1"/>
</dbReference>
<evidence type="ECO:0000313" key="7">
    <source>
        <dbReference type="EMBL" id="CAD6334246.1"/>
    </source>
</evidence>
<comment type="caution">
    <text evidence="7">The sequence shown here is derived from an EMBL/GenBank/DDBJ whole genome shotgun (WGS) entry which is preliminary data.</text>
</comment>
<keyword evidence="4" id="KW-0472">Membrane</keyword>